<dbReference type="AlphaFoldDB" id="A0A8B6M4F2"/>
<keyword evidence="2" id="KW-1185">Reference proteome</keyword>
<accession>A0A8B6M4F2</accession>
<reference evidence="1 2" key="1">
    <citation type="submission" date="2019-05" db="EMBL/GenBank/DDBJ databases">
        <authorList>
            <person name="Farhan Ul Haque M."/>
        </authorList>
    </citation>
    <scope>NUCLEOTIDE SEQUENCE [LARGE SCALE GENOMIC DNA]</scope>
    <source>
        <strain evidence="1">2</strain>
    </source>
</reference>
<dbReference type="Proteomes" id="UP000485880">
    <property type="component" value="Unassembled WGS sequence"/>
</dbReference>
<dbReference type="EMBL" id="CABFMQ020000074">
    <property type="protein sequence ID" value="VTZ49685.1"/>
    <property type="molecule type" value="Genomic_DNA"/>
</dbReference>
<organism evidence="1 2">
    <name type="scientific">Methylocella tundrae</name>
    <dbReference type="NCBI Taxonomy" id="227605"/>
    <lineage>
        <taxon>Bacteria</taxon>
        <taxon>Pseudomonadati</taxon>
        <taxon>Pseudomonadota</taxon>
        <taxon>Alphaproteobacteria</taxon>
        <taxon>Hyphomicrobiales</taxon>
        <taxon>Beijerinckiaceae</taxon>
        <taxon>Methylocella</taxon>
    </lineage>
</organism>
<gene>
    <name evidence="1" type="ORF">MPC4_180091</name>
</gene>
<proteinExistence type="predicted"/>
<name>A0A8B6M4F2_METTU</name>
<evidence type="ECO:0000313" key="2">
    <source>
        <dbReference type="Proteomes" id="UP000485880"/>
    </source>
</evidence>
<protein>
    <submittedName>
        <fullName evidence="1">Uncharacterized protein</fullName>
    </submittedName>
</protein>
<evidence type="ECO:0000313" key="1">
    <source>
        <dbReference type="EMBL" id="VTZ49685.1"/>
    </source>
</evidence>
<comment type="caution">
    <text evidence="1">The sequence shown here is derived from an EMBL/GenBank/DDBJ whole genome shotgun (WGS) entry which is preliminary data.</text>
</comment>
<sequence length="46" mass="5154">MAYERGAKGFSRAYPWLVIRLFMATSGHDFNDMRLASLRTAAEACA</sequence>